<organism evidence="1 2">
    <name type="scientific">Clostridium cavendishii DSM 21758</name>
    <dbReference type="NCBI Taxonomy" id="1121302"/>
    <lineage>
        <taxon>Bacteria</taxon>
        <taxon>Bacillati</taxon>
        <taxon>Bacillota</taxon>
        <taxon>Clostridia</taxon>
        <taxon>Eubacteriales</taxon>
        <taxon>Clostridiaceae</taxon>
        <taxon>Clostridium</taxon>
    </lineage>
</organism>
<reference evidence="1 2" key="1">
    <citation type="submission" date="2016-11" db="EMBL/GenBank/DDBJ databases">
        <authorList>
            <person name="Jaros S."/>
            <person name="Januszkiewicz K."/>
            <person name="Wedrychowicz H."/>
        </authorList>
    </citation>
    <scope>NUCLEOTIDE SEQUENCE [LARGE SCALE GENOMIC DNA]</scope>
    <source>
        <strain evidence="1 2">DSM 21758</strain>
    </source>
</reference>
<protein>
    <recommendedName>
        <fullName evidence="3">DUF4318 domain-containing protein</fullName>
    </recommendedName>
</protein>
<dbReference type="Proteomes" id="UP000184310">
    <property type="component" value="Unassembled WGS sequence"/>
</dbReference>
<evidence type="ECO:0000313" key="2">
    <source>
        <dbReference type="Proteomes" id="UP000184310"/>
    </source>
</evidence>
<gene>
    <name evidence="1" type="ORF">SAMN02745163_03571</name>
</gene>
<sequence>MSKIVNNLLKKAFYIDLEDSLNYPSPKKICEAVTKYCIANKETFEIIKSSTPVTFRLDNTLYEATVGMARGGYILHCKEI</sequence>
<proteinExistence type="predicted"/>
<dbReference type="AlphaFoldDB" id="A0A1M6R8F1"/>
<dbReference type="EMBL" id="FQZB01000015">
    <property type="protein sequence ID" value="SHK28741.1"/>
    <property type="molecule type" value="Genomic_DNA"/>
</dbReference>
<keyword evidence="2" id="KW-1185">Reference proteome</keyword>
<dbReference type="Pfam" id="PF14201">
    <property type="entry name" value="DUF4318"/>
    <property type="match status" value="1"/>
</dbReference>
<dbReference type="InterPro" id="IPR025467">
    <property type="entry name" value="DUF4318"/>
</dbReference>
<evidence type="ECO:0008006" key="3">
    <source>
        <dbReference type="Google" id="ProtNLM"/>
    </source>
</evidence>
<evidence type="ECO:0000313" key="1">
    <source>
        <dbReference type="EMBL" id="SHK28741.1"/>
    </source>
</evidence>
<accession>A0A1M6R8F1</accession>
<name>A0A1M6R8F1_9CLOT</name>
<dbReference type="RefSeq" id="WP_242958432.1">
    <property type="nucleotide sequence ID" value="NZ_FQZB01000015.1"/>
</dbReference>